<evidence type="ECO:0000313" key="4">
    <source>
        <dbReference type="Proteomes" id="UP001165120"/>
    </source>
</evidence>
<gene>
    <name evidence="3" type="ORF">Cboi02_000159700</name>
</gene>
<organism evidence="3 4">
    <name type="scientific">Candida boidinii</name>
    <name type="common">Yeast</name>
    <dbReference type="NCBI Taxonomy" id="5477"/>
    <lineage>
        <taxon>Eukaryota</taxon>
        <taxon>Fungi</taxon>
        <taxon>Dikarya</taxon>
        <taxon>Ascomycota</taxon>
        <taxon>Saccharomycotina</taxon>
        <taxon>Pichiomycetes</taxon>
        <taxon>Pichiales</taxon>
        <taxon>Pichiaceae</taxon>
        <taxon>Ogataea</taxon>
        <taxon>Ogataea/Candida clade</taxon>
    </lineage>
</organism>
<evidence type="ECO:0000313" key="3">
    <source>
        <dbReference type="EMBL" id="GME68355.1"/>
    </source>
</evidence>
<dbReference type="Pfam" id="PF14615">
    <property type="entry name" value="Rsa3"/>
    <property type="match status" value="1"/>
</dbReference>
<sequence>MANSVTTKSTEPARKRSRRSRKKRRTEDFSSDSDSSSSSDSDDDKDTAAKDSFHVETTEGKMDTDHDAIEKENEDNFNIDDLNINKKGTKKTTAELNNDTQKARFDLQKFESQINSNDRDKINESSILNLESSANNLNLNLINNRIENQRNDLLTKYLTKMTLAYGNDLDNFRTNSSDFNSMSLPLLAKLLKESGNIFDDSTLKSIVD</sequence>
<feature type="compositionally biased region" description="Basic and acidic residues" evidence="1">
    <location>
        <begin position="46"/>
        <end position="71"/>
    </location>
</feature>
<comment type="caution">
    <text evidence="3">The sequence shown here is derived from an EMBL/GenBank/DDBJ whole genome shotgun (WGS) entry which is preliminary data.</text>
</comment>
<dbReference type="AlphaFoldDB" id="A0A9W6SX52"/>
<feature type="domain" description="Ribosome-assembly protein 3 C-terminal" evidence="2">
    <location>
        <begin position="155"/>
        <end position="199"/>
    </location>
</feature>
<dbReference type="Proteomes" id="UP001165120">
    <property type="component" value="Unassembled WGS sequence"/>
</dbReference>
<evidence type="ECO:0000259" key="2">
    <source>
        <dbReference type="Pfam" id="PF14615"/>
    </source>
</evidence>
<keyword evidence="4" id="KW-1185">Reference proteome</keyword>
<evidence type="ECO:0000256" key="1">
    <source>
        <dbReference type="SAM" id="MobiDB-lite"/>
    </source>
</evidence>
<accession>A0A9W6SX52</accession>
<dbReference type="InterPro" id="IPR028217">
    <property type="entry name" value="Rsa3_C"/>
</dbReference>
<dbReference type="EMBL" id="BSXN01000392">
    <property type="protein sequence ID" value="GME68355.1"/>
    <property type="molecule type" value="Genomic_DNA"/>
</dbReference>
<name>A0A9W6SX52_CANBO</name>
<feature type="compositionally biased region" description="Polar residues" evidence="1">
    <location>
        <begin position="1"/>
        <end position="10"/>
    </location>
</feature>
<protein>
    <submittedName>
        <fullName evidence="3">Unnamed protein product</fullName>
    </submittedName>
</protein>
<feature type="compositionally biased region" description="Basic residues" evidence="1">
    <location>
        <begin position="15"/>
        <end position="24"/>
    </location>
</feature>
<proteinExistence type="predicted"/>
<feature type="region of interest" description="Disordered" evidence="1">
    <location>
        <begin position="1"/>
        <end position="76"/>
    </location>
</feature>
<reference evidence="3" key="1">
    <citation type="submission" date="2023-04" db="EMBL/GenBank/DDBJ databases">
        <title>Candida boidinii NBRC 10035.</title>
        <authorList>
            <person name="Ichikawa N."/>
            <person name="Sato H."/>
            <person name="Tonouchi N."/>
        </authorList>
    </citation>
    <scope>NUCLEOTIDE SEQUENCE</scope>
    <source>
        <strain evidence="3">NBRC 10035</strain>
    </source>
</reference>